<feature type="transmembrane region" description="Helical" evidence="1">
    <location>
        <begin position="26"/>
        <end position="45"/>
    </location>
</feature>
<evidence type="ECO:0000313" key="2">
    <source>
        <dbReference type="EMBL" id="VUZ45242.1"/>
    </source>
</evidence>
<accession>A0A564YD85</accession>
<dbReference type="EMBL" id="CABIJS010000166">
    <property type="protein sequence ID" value="VUZ45242.1"/>
    <property type="molecule type" value="Genomic_DNA"/>
</dbReference>
<keyword evidence="1" id="KW-0472">Membrane</keyword>
<keyword evidence="3" id="KW-1185">Reference proteome</keyword>
<dbReference type="Proteomes" id="UP000321570">
    <property type="component" value="Unassembled WGS sequence"/>
</dbReference>
<keyword evidence="1" id="KW-0812">Transmembrane</keyword>
<gene>
    <name evidence="2" type="ORF">WMSIL1_LOCUS5276</name>
</gene>
<keyword evidence="1" id="KW-1133">Transmembrane helix</keyword>
<proteinExistence type="predicted"/>
<organism evidence="2 3">
    <name type="scientific">Hymenolepis diminuta</name>
    <name type="common">Rat tapeworm</name>
    <dbReference type="NCBI Taxonomy" id="6216"/>
    <lineage>
        <taxon>Eukaryota</taxon>
        <taxon>Metazoa</taxon>
        <taxon>Spiralia</taxon>
        <taxon>Lophotrochozoa</taxon>
        <taxon>Platyhelminthes</taxon>
        <taxon>Cestoda</taxon>
        <taxon>Eucestoda</taxon>
        <taxon>Cyclophyllidea</taxon>
        <taxon>Hymenolepididae</taxon>
        <taxon>Hymenolepis</taxon>
    </lineage>
</organism>
<feature type="transmembrane region" description="Helical" evidence="1">
    <location>
        <begin position="57"/>
        <end position="80"/>
    </location>
</feature>
<evidence type="ECO:0000313" key="3">
    <source>
        <dbReference type="Proteomes" id="UP000321570"/>
    </source>
</evidence>
<name>A0A564YD85_HYMDI</name>
<protein>
    <submittedName>
        <fullName evidence="2">Uncharacterized protein</fullName>
    </submittedName>
</protein>
<reference evidence="2 3" key="1">
    <citation type="submission" date="2019-07" db="EMBL/GenBank/DDBJ databases">
        <authorList>
            <person name="Jastrzebski P J."/>
            <person name="Paukszto L."/>
            <person name="Jastrzebski P J."/>
        </authorList>
    </citation>
    <scope>NUCLEOTIDE SEQUENCE [LARGE SCALE GENOMIC DNA]</scope>
    <source>
        <strain evidence="2 3">WMS-il1</strain>
    </source>
</reference>
<evidence type="ECO:0000256" key="1">
    <source>
        <dbReference type="SAM" id="Phobius"/>
    </source>
</evidence>
<feature type="transmembrane region" description="Helical" evidence="1">
    <location>
        <begin position="86"/>
        <end position="107"/>
    </location>
</feature>
<dbReference type="AlphaFoldDB" id="A0A564YD85"/>
<sequence length="120" mass="12763">MSLFVASFGTFAVVKLNTTAAYPEVYYATLVIGCIAAFTTFIGGLSLSGRFFRLSYLYFAIIVISSIGETVIGALIIVLLQKVVVGSLVVASGVLSLAFLLIGLAIYRFCSMNTNNTISL</sequence>